<gene>
    <name evidence="1" type="ORF">RHGRI_015416</name>
</gene>
<dbReference type="Proteomes" id="UP000823749">
    <property type="component" value="Chromosome 5"/>
</dbReference>
<organism evidence="1 2">
    <name type="scientific">Rhododendron griersonianum</name>
    <dbReference type="NCBI Taxonomy" id="479676"/>
    <lineage>
        <taxon>Eukaryota</taxon>
        <taxon>Viridiplantae</taxon>
        <taxon>Streptophyta</taxon>
        <taxon>Embryophyta</taxon>
        <taxon>Tracheophyta</taxon>
        <taxon>Spermatophyta</taxon>
        <taxon>Magnoliopsida</taxon>
        <taxon>eudicotyledons</taxon>
        <taxon>Gunneridae</taxon>
        <taxon>Pentapetalae</taxon>
        <taxon>asterids</taxon>
        <taxon>Ericales</taxon>
        <taxon>Ericaceae</taxon>
        <taxon>Ericoideae</taxon>
        <taxon>Rhodoreae</taxon>
        <taxon>Rhododendron</taxon>
    </lineage>
</organism>
<sequence length="203" mass="22766">MSLVNDDGFSNDPVNLDFPFINRRNDLPIGVQTRMNYLSIGGICNGLACISLSGYPLILCNPSARKFWEIPNSEWNWLGENSHNCQMYVKRESFGFGFHRSAHDYKLIRIVSYVTTSIQGDVIVSIEDHIRADLYAMSTDTWTEIDVNKLSLVFGKINDVLHDVLIVGCSASAVLNGDPIDPMPCFGDLPSLPRGEWNCRFIS</sequence>
<evidence type="ECO:0000313" key="2">
    <source>
        <dbReference type="Proteomes" id="UP000823749"/>
    </source>
</evidence>
<comment type="caution">
    <text evidence="1">The sequence shown here is derived from an EMBL/GenBank/DDBJ whole genome shotgun (WGS) entry which is preliminary data.</text>
</comment>
<proteinExistence type="predicted"/>
<keyword evidence="2" id="KW-1185">Reference proteome</keyword>
<accession>A0AAV6KDR1</accession>
<evidence type="ECO:0008006" key="3">
    <source>
        <dbReference type="Google" id="ProtNLM"/>
    </source>
</evidence>
<evidence type="ECO:0000313" key="1">
    <source>
        <dbReference type="EMBL" id="KAG5550444.1"/>
    </source>
</evidence>
<dbReference type="EMBL" id="JACTNZ010000005">
    <property type="protein sequence ID" value="KAG5550444.1"/>
    <property type="molecule type" value="Genomic_DNA"/>
</dbReference>
<dbReference type="AlphaFoldDB" id="A0AAV6KDR1"/>
<protein>
    <recommendedName>
        <fullName evidence="3">F-box protein</fullName>
    </recommendedName>
</protein>
<reference evidence="1" key="1">
    <citation type="submission" date="2020-08" db="EMBL/GenBank/DDBJ databases">
        <title>Plant Genome Project.</title>
        <authorList>
            <person name="Zhang R.-G."/>
        </authorList>
    </citation>
    <scope>NUCLEOTIDE SEQUENCE</scope>
    <source>
        <strain evidence="1">WSP0</strain>
        <tissue evidence="1">Leaf</tissue>
    </source>
</reference>
<name>A0AAV6KDR1_9ERIC</name>